<name>A0A6J4VUW8_9CYAN</name>
<dbReference type="AlphaFoldDB" id="A0A6J4VUW8"/>
<proteinExistence type="predicted"/>
<protein>
    <submittedName>
        <fullName evidence="1">Uncharacterized protein</fullName>
    </submittedName>
</protein>
<reference evidence="1" key="1">
    <citation type="submission" date="2020-02" db="EMBL/GenBank/DDBJ databases">
        <authorList>
            <person name="Meier V. D."/>
        </authorList>
    </citation>
    <scope>NUCLEOTIDE SEQUENCE</scope>
    <source>
        <strain evidence="1">AVDCRST_MAG81</strain>
    </source>
</reference>
<gene>
    <name evidence="1" type="ORF">AVDCRST_MAG81-4523</name>
</gene>
<feature type="non-terminal residue" evidence="1">
    <location>
        <position position="1"/>
    </location>
</feature>
<accession>A0A6J4VUW8</accession>
<dbReference type="EMBL" id="CADCWO010000231">
    <property type="protein sequence ID" value="CAA9588685.1"/>
    <property type="molecule type" value="Genomic_DNA"/>
</dbReference>
<organism evidence="1">
    <name type="scientific">uncultured Synechococcales cyanobacterium</name>
    <dbReference type="NCBI Taxonomy" id="1936017"/>
    <lineage>
        <taxon>Bacteria</taxon>
        <taxon>Bacillati</taxon>
        <taxon>Cyanobacteriota</taxon>
        <taxon>Cyanophyceae</taxon>
        <taxon>Synechococcales</taxon>
        <taxon>environmental samples</taxon>
    </lineage>
</organism>
<sequence length="26" mass="2750">DNCRALGQGVVCLKPGLLKPSLELLL</sequence>
<feature type="non-terminal residue" evidence="1">
    <location>
        <position position="26"/>
    </location>
</feature>
<evidence type="ECO:0000313" key="1">
    <source>
        <dbReference type="EMBL" id="CAA9588685.1"/>
    </source>
</evidence>